<dbReference type="AlphaFoldDB" id="A0A8H4RB15"/>
<comment type="caution">
    <text evidence="2">The sequence shown here is derived from an EMBL/GenBank/DDBJ whole genome shotgun (WGS) entry which is preliminary data.</text>
</comment>
<evidence type="ECO:0000256" key="1">
    <source>
        <dbReference type="SAM" id="MobiDB-lite"/>
    </source>
</evidence>
<evidence type="ECO:0000313" key="2">
    <source>
        <dbReference type="EMBL" id="KAF4626810.1"/>
    </source>
</evidence>
<protein>
    <submittedName>
        <fullName evidence="2">Uncharacterized protein</fullName>
    </submittedName>
</protein>
<accession>A0A8H4RB15</accession>
<reference evidence="2 3" key="1">
    <citation type="submission" date="2020-03" db="EMBL/GenBank/DDBJ databases">
        <title>Draft Genome Sequence of Cudoniella acicularis.</title>
        <authorList>
            <person name="Buettner E."/>
            <person name="Kellner H."/>
        </authorList>
    </citation>
    <scope>NUCLEOTIDE SEQUENCE [LARGE SCALE GENOMIC DNA]</scope>
    <source>
        <strain evidence="2 3">DSM 108380</strain>
    </source>
</reference>
<dbReference type="EMBL" id="JAAMPI010001081">
    <property type="protein sequence ID" value="KAF4626810.1"/>
    <property type="molecule type" value="Genomic_DNA"/>
</dbReference>
<dbReference type="Proteomes" id="UP000566819">
    <property type="component" value="Unassembled WGS sequence"/>
</dbReference>
<sequence length="369" mass="41344">MPPKIKLYVGAPESNRLDWDESGLLSSFSEPFLRFAKLQQHTGHEKSAVVPVTPTSTFYPEWRSLPLERQHLATGISQDHGWHSQFLGGANFFTISQVDSMMEELSQQAKESFESNISVQSKEQLRSQFYEESYGRHQDIASSQITDFGGSFTSDESSFDKTQAFDSLIDEVLSEIPNAGPLSNIKDLPGAAYLDSIQPQTMTVNLIVGIISLPTARTINTRRGGHTELVEAIVGDDTKSGLAVNFWFSSFQLATANLKADIEALRPQDVVLMRNVALSSFRGRVYGQSLRQGMTKVHLLFRNRVDHADVGGCYRRADLDPGNHGNVQLERTKRVREWVLRFVGNSGPQRQRDSGDYREFQESLPPDTQ</sequence>
<keyword evidence="3" id="KW-1185">Reference proteome</keyword>
<name>A0A8H4RB15_9HELO</name>
<dbReference type="SUPFAM" id="SSF50249">
    <property type="entry name" value="Nucleic acid-binding proteins"/>
    <property type="match status" value="1"/>
</dbReference>
<feature type="compositionally biased region" description="Basic and acidic residues" evidence="1">
    <location>
        <begin position="350"/>
        <end position="361"/>
    </location>
</feature>
<dbReference type="InterPro" id="IPR012340">
    <property type="entry name" value="NA-bd_OB-fold"/>
</dbReference>
<evidence type="ECO:0000313" key="3">
    <source>
        <dbReference type="Proteomes" id="UP000566819"/>
    </source>
</evidence>
<organism evidence="2 3">
    <name type="scientific">Cudoniella acicularis</name>
    <dbReference type="NCBI Taxonomy" id="354080"/>
    <lineage>
        <taxon>Eukaryota</taxon>
        <taxon>Fungi</taxon>
        <taxon>Dikarya</taxon>
        <taxon>Ascomycota</taxon>
        <taxon>Pezizomycotina</taxon>
        <taxon>Leotiomycetes</taxon>
        <taxon>Helotiales</taxon>
        <taxon>Tricladiaceae</taxon>
        <taxon>Cudoniella</taxon>
    </lineage>
</organism>
<dbReference type="OrthoDB" id="5378679at2759"/>
<proteinExistence type="predicted"/>
<feature type="region of interest" description="Disordered" evidence="1">
    <location>
        <begin position="347"/>
        <end position="369"/>
    </location>
</feature>
<dbReference type="Gene3D" id="2.40.50.140">
    <property type="entry name" value="Nucleic acid-binding proteins"/>
    <property type="match status" value="1"/>
</dbReference>
<gene>
    <name evidence="2" type="ORF">G7Y89_g11351</name>
</gene>